<keyword evidence="2 3" id="KW-0862">Zinc</keyword>
<protein>
    <recommendedName>
        <fullName evidence="3">Metalloendopeptidase</fullName>
        <ecNumber evidence="3">3.4.24.-</ecNumber>
    </recommendedName>
</protein>
<dbReference type="EC" id="3.4.24.-" evidence="3"/>
<dbReference type="GO" id="GO:0006508">
    <property type="term" value="P:proteolysis"/>
    <property type="evidence" value="ECO:0007669"/>
    <property type="project" value="UniProtKB-KW"/>
</dbReference>
<feature type="signal peptide" evidence="3">
    <location>
        <begin position="1"/>
        <end position="26"/>
    </location>
</feature>
<dbReference type="PROSITE" id="PS51864">
    <property type="entry name" value="ASTACIN"/>
    <property type="match status" value="1"/>
</dbReference>
<dbReference type="InterPro" id="IPR024079">
    <property type="entry name" value="MetalloPept_cat_dom_sf"/>
</dbReference>
<evidence type="ECO:0000313" key="6">
    <source>
        <dbReference type="Proteomes" id="UP000230423"/>
    </source>
</evidence>
<keyword evidence="6" id="KW-1185">Reference proteome</keyword>
<keyword evidence="3" id="KW-0732">Signal</keyword>
<dbReference type="GO" id="GO:0004222">
    <property type="term" value="F:metalloendopeptidase activity"/>
    <property type="evidence" value="ECO:0007669"/>
    <property type="project" value="UniProtKB-UniRule"/>
</dbReference>
<evidence type="ECO:0000256" key="3">
    <source>
        <dbReference type="RuleBase" id="RU361183"/>
    </source>
</evidence>
<dbReference type="InterPro" id="IPR001506">
    <property type="entry name" value="Peptidase_M12A"/>
</dbReference>
<comment type="caution">
    <text evidence="2">Lacks conserved residue(s) required for the propagation of feature annotation.</text>
</comment>
<dbReference type="Proteomes" id="UP000230423">
    <property type="component" value="Unassembled WGS sequence"/>
</dbReference>
<feature type="active site" evidence="2">
    <location>
        <position position="83"/>
    </location>
</feature>
<keyword evidence="2 3" id="KW-0645">Protease</keyword>
<keyword evidence="2 3" id="KW-0479">Metal-binding</keyword>
<comment type="cofactor">
    <cofactor evidence="2 3">
        <name>Zn(2+)</name>
        <dbReference type="ChEBI" id="CHEBI:29105"/>
    </cofactor>
    <text evidence="2 3">Binds 1 zinc ion per subunit.</text>
</comment>
<evidence type="ECO:0000256" key="2">
    <source>
        <dbReference type="PROSITE-ProRule" id="PRU01211"/>
    </source>
</evidence>
<feature type="chain" id="PRO_5013426966" description="Metalloendopeptidase" evidence="3">
    <location>
        <begin position="27"/>
        <end position="147"/>
    </location>
</feature>
<evidence type="ECO:0000313" key="5">
    <source>
        <dbReference type="EMBL" id="PIO70251.1"/>
    </source>
</evidence>
<feature type="binding site" evidence="2">
    <location>
        <position position="86"/>
    </location>
    <ligand>
        <name>Zn(2+)</name>
        <dbReference type="ChEBI" id="CHEBI:29105"/>
        <note>catalytic</note>
    </ligand>
</feature>
<dbReference type="EMBL" id="KZ346337">
    <property type="protein sequence ID" value="PIO70251.1"/>
    <property type="molecule type" value="Genomic_DNA"/>
</dbReference>
<sequence length="147" mass="16569">MGTLVPVKDFIMTVLLLCLLAAVCVSIGQLESGEVNPSGLKEREQHYEIISDIGGIRTKRQAFKNESDPRKWTKLAIGYAAHELGHALGFWHTHVRHDRDEYITVNSTNIDGNDNIRRQFDKQSNESNDNYGLPYDYGSVMHYGSTA</sequence>
<dbReference type="SUPFAM" id="SSF55486">
    <property type="entry name" value="Metalloproteases ('zincins'), catalytic domain"/>
    <property type="match status" value="1"/>
</dbReference>
<dbReference type="Pfam" id="PF01400">
    <property type="entry name" value="Astacin"/>
    <property type="match status" value="1"/>
</dbReference>
<evidence type="ECO:0000259" key="4">
    <source>
        <dbReference type="PROSITE" id="PS51864"/>
    </source>
</evidence>
<name>A0A2G9UJ23_TELCI</name>
<dbReference type="InterPro" id="IPR006026">
    <property type="entry name" value="Peptidase_Metallo"/>
</dbReference>
<keyword evidence="2 3" id="KW-0482">Metalloprotease</keyword>
<dbReference type="Gene3D" id="3.40.390.10">
    <property type="entry name" value="Collagenase (Catalytic Domain)"/>
    <property type="match status" value="1"/>
</dbReference>
<dbReference type="GO" id="GO:0008270">
    <property type="term" value="F:zinc ion binding"/>
    <property type="evidence" value="ECO:0007669"/>
    <property type="project" value="UniProtKB-UniRule"/>
</dbReference>
<keyword evidence="2 3" id="KW-0378">Hydrolase</keyword>
<organism evidence="5 6">
    <name type="scientific">Teladorsagia circumcincta</name>
    <name type="common">Brown stomach worm</name>
    <name type="synonym">Ostertagia circumcincta</name>
    <dbReference type="NCBI Taxonomy" id="45464"/>
    <lineage>
        <taxon>Eukaryota</taxon>
        <taxon>Metazoa</taxon>
        <taxon>Ecdysozoa</taxon>
        <taxon>Nematoda</taxon>
        <taxon>Chromadorea</taxon>
        <taxon>Rhabditida</taxon>
        <taxon>Rhabditina</taxon>
        <taxon>Rhabditomorpha</taxon>
        <taxon>Strongyloidea</taxon>
        <taxon>Trichostrongylidae</taxon>
        <taxon>Teladorsagia</taxon>
    </lineage>
</organism>
<feature type="binding site" evidence="2">
    <location>
        <position position="92"/>
    </location>
    <ligand>
        <name>Zn(2+)</name>
        <dbReference type="ChEBI" id="CHEBI:29105"/>
        <note>catalytic</note>
    </ligand>
</feature>
<dbReference type="OrthoDB" id="5862166at2759"/>
<proteinExistence type="predicted"/>
<dbReference type="SMART" id="SM00235">
    <property type="entry name" value="ZnMc"/>
    <property type="match status" value="1"/>
</dbReference>
<dbReference type="AlphaFoldDB" id="A0A2G9UJ23"/>
<dbReference type="PANTHER" id="PTHR10127">
    <property type="entry name" value="DISCOIDIN, CUB, EGF, LAMININ , AND ZINC METALLOPROTEASE DOMAIN CONTAINING"/>
    <property type="match status" value="1"/>
</dbReference>
<dbReference type="PANTHER" id="PTHR10127:SF793">
    <property type="entry name" value="ZINC METALLOPROTEINASE NAS-31"/>
    <property type="match status" value="1"/>
</dbReference>
<keyword evidence="1" id="KW-1015">Disulfide bond</keyword>
<feature type="binding site" evidence="2">
    <location>
        <position position="82"/>
    </location>
    <ligand>
        <name>Zn(2+)</name>
        <dbReference type="ChEBI" id="CHEBI:29105"/>
        <note>catalytic</note>
    </ligand>
</feature>
<evidence type="ECO:0000256" key="1">
    <source>
        <dbReference type="ARBA" id="ARBA00023157"/>
    </source>
</evidence>
<feature type="domain" description="Peptidase M12A" evidence="4">
    <location>
        <begin position="77"/>
        <end position="147"/>
    </location>
</feature>
<dbReference type="PRINTS" id="PR00480">
    <property type="entry name" value="ASTACIN"/>
</dbReference>
<reference evidence="5 6" key="1">
    <citation type="submission" date="2015-09" db="EMBL/GenBank/DDBJ databases">
        <title>Draft genome of the parasitic nematode Teladorsagia circumcincta isolate WARC Sus (inbred).</title>
        <authorList>
            <person name="Mitreva M."/>
        </authorList>
    </citation>
    <scope>NUCLEOTIDE SEQUENCE [LARGE SCALE GENOMIC DNA]</scope>
    <source>
        <strain evidence="5 6">S</strain>
    </source>
</reference>
<accession>A0A2G9UJ23</accession>
<gene>
    <name evidence="5" type="ORF">TELCIR_07903</name>
</gene>